<gene>
    <name evidence="1" type="ORF">GCM10023175_04620</name>
</gene>
<evidence type="ECO:0000313" key="2">
    <source>
        <dbReference type="Proteomes" id="UP001501598"/>
    </source>
</evidence>
<proteinExistence type="predicted"/>
<evidence type="ECO:0000313" key="1">
    <source>
        <dbReference type="EMBL" id="GAA4536959.1"/>
    </source>
</evidence>
<keyword evidence="2" id="KW-1185">Reference proteome</keyword>
<comment type="caution">
    <text evidence="1">The sequence shown here is derived from an EMBL/GenBank/DDBJ whole genome shotgun (WGS) entry which is preliminary data.</text>
</comment>
<organism evidence="1 2">
    <name type="scientific">Pseudonocardia xishanensis</name>
    <dbReference type="NCBI Taxonomy" id="630995"/>
    <lineage>
        <taxon>Bacteria</taxon>
        <taxon>Bacillati</taxon>
        <taxon>Actinomycetota</taxon>
        <taxon>Actinomycetes</taxon>
        <taxon>Pseudonocardiales</taxon>
        <taxon>Pseudonocardiaceae</taxon>
        <taxon>Pseudonocardia</taxon>
    </lineage>
</organism>
<protein>
    <submittedName>
        <fullName evidence="1">Uncharacterized protein</fullName>
    </submittedName>
</protein>
<accession>A0ABP8REX1</accession>
<sequence length="57" mass="6143">MSAYVLFTLVALMSIPRNTDRRTGRVLAAVGMVQLVIAWVPPPTSPGFEQRSAAVLS</sequence>
<dbReference type="EMBL" id="BAABGT010000008">
    <property type="protein sequence ID" value="GAA4536959.1"/>
    <property type="molecule type" value="Genomic_DNA"/>
</dbReference>
<reference evidence="2" key="1">
    <citation type="journal article" date="2019" name="Int. J. Syst. Evol. Microbiol.">
        <title>The Global Catalogue of Microorganisms (GCM) 10K type strain sequencing project: providing services to taxonomists for standard genome sequencing and annotation.</title>
        <authorList>
            <consortium name="The Broad Institute Genomics Platform"/>
            <consortium name="The Broad Institute Genome Sequencing Center for Infectious Disease"/>
            <person name="Wu L."/>
            <person name="Ma J."/>
        </authorList>
    </citation>
    <scope>NUCLEOTIDE SEQUENCE [LARGE SCALE GENOMIC DNA]</scope>
    <source>
        <strain evidence="2">JCM 17906</strain>
    </source>
</reference>
<name>A0ABP8REX1_9PSEU</name>
<dbReference type="RefSeq" id="WP_345412163.1">
    <property type="nucleotide sequence ID" value="NZ_BAABGT010000008.1"/>
</dbReference>
<dbReference type="Proteomes" id="UP001501598">
    <property type="component" value="Unassembled WGS sequence"/>
</dbReference>